<proteinExistence type="predicted"/>
<feature type="region of interest" description="Disordered" evidence="1">
    <location>
        <begin position="643"/>
        <end position="838"/>
    </location>
</feature>
<feature type="compositionally biased region" description="Basic and acidic residues" evidence="1">
    <location>
        <begin position="324"/>
        <end position="340"/>
    </location>
</feature>
<feature type="compositionally biased region" description="Polar residues" evidence="1">
    <location>
        <begin position="129"/>
        <end position="143"/>
    </location>
</feature>
<feature type="compositionally biased region" description="Polar residues" evidence="1">
    <location>
        <begin position="547"/>
        <end position="565"/>
    </location>
</feature>
<feature type="compositionally biased region" description="Polar residues" evidence="1">
    <location>
        <begin position="379"/>
        <end position="391"/>
    </location>
</feature>
<name>A0AAV8UNF2_9RHOD</name>
<dbReference type="GO" id="GO:0005829">
    <property type="term" value="C:cytosol"/>
    <property type="evidence" value="ECO:0007669"/>
    <property type="project" value="TreeGrafter"/>
</dbReference>
<evidence type="ECO:0000313" key="3">
    <source>
        <dbReference type="EMBL" id="KAJ8902603.1"/>
    </source>
</evidence>
<dbReference type="EMBL" id="JAMWBK010000009">
    <property type="protein sequence ID" value="KAJ8902603.1"/>
    <property type="molecule type" value="Genomic_DNA"/>
</dbReference>
<dbReference type="InterPro" id="IPR051640">
    <property type="entry name" value="GRB10-interact_GYF"/>
</dbReference>
<feature type="domain" description="GYF" evidence="2">
    <location>
        <begin position="217"/>
        <end position="265"/>
    </location>
</feature>
<evidence type="ECO:0000256" key="1">
    <source>
        <dbReference type="SAM" id="MobiDB-lite"/>
    </source>
</evidence>
<feature type="compositionally biased region" description="Basic and acidic residues" evidence="1">
    <location>
        <begin position="200"/>
        <end position="216"/>
    </location>
</feature>
<dbReference type="Gene3D" id="3.30.1490.40">
    <property type="match status" value="1"/>
</dbReference>
<sequence length="1102" mass="118750">MPLTRKTGLSGSAVAVDETPQVEAHNRKVKLRFSKAEILSVYRSYPVVPRGMQEHPGVTLKDPLVPMNLRGDGEQEQHATPRVEKLRLTPFDKPNQGEHVINSPAANQRRGLSVFGQGGSPTVHGGLQNRKSTGSGTSQSIGEKSSPYWSRGMRSSADSNINWRGSSKVVPTSPPATPSPSLPPLMPTNRRDLSAFTKQSAEKDREREKSKDLDDQQKIWQYRDPQMIVQGPFSASQLMEWLKAGYYSEDLPVRALEETEFRPLVTVFGLKGEENAPPGFTKVEDDFAVADPSAAGDTGDSLSFSEAKGDSSGEFFKLDQVGPKFHDDGDDGADRSEILHQEFSGMVLDSSERGGDSQKPSDSPEEDEQTAERVRPTIAQRSGGYSSSLPTTSRFANVMRGQLSHDLDHDVSSVAGGKTAIQEPGDKILPVQGLEVVPTGKPPVEYRSAKVDGEANVPSILDLLANSVTRESKSTEQKGESLMAIDPAIASFGCQVESKQMNSDQWWLEHKVLTTDSNQTVDRSPPREASDQSLVSGKEATPKTIRQVGTNFSSANQSGTGSNSLKEPEPHYDEGALGLDFSRGDMAGVKLRREQKPHIARSLEGSVGIHGLAAGTEADRTQKIKFHEQEQDVVRVSFTAEKELKGSTPDDIQQSAETVGNAKIGKGSGASTKQSPALNSDERENEDSTGAVQDETMAQWETVEAPGSRGKNRKQRQNLETHSEASLETQAQPQLIGGRGVDERTNRGESNTADAVGGITVKEEYSKQPSSRGTAAAPWTASDKATKGLDALPSLKDIQEEEAKRAEEQKKRNLKQLKLRQAQAPKAGAGGPAWGGVAAQQAKSTSLVDILREEARQKAKEENARMMKKETTQISTTSGWAAKVAGANRPPEQAAASIVHRPVPTQKQMKSTGSVLSTASAQASRPAGPAGSVDQDGENFWEAAEASLRRKGSAAHVQASTLLTASATRAPAERQIAGSAMSSVSNTNPPHQSMSAKQNAFGASMSPDFAKWCQGEMRKITGSSDTTLPEFLLTLRSAWEIKEYVVEYLGTSEKATGFADEFVRRKNFEQADSSNGPADADTWNIVGGQTSGKKKKGRASRA</sequence>
<dbReference type="PROSITE" id="PS50829">
    <property type="entry name" value="GYF"/>
    <property type="match status" value="1"/>
</dbReference>
<dbReference type="InterPro" id="IPR003169">
    <property type="entry name" value="GYF"/>
</dbReference>
<feature type="region of interest" description="Disordered" evidence="1">
    <location>
        <begin position="858"/>
        <end position="937"/>
    </location>
</feature>
<gene>
    <name evidence="3" type="ORF">NDN08_007003</name>
</gene>
<comment type="caution">
    <text evidence="3">The sequence shown here is derived from an EMBL/GenBank/DDBJ whole genome shotgun (WGS) entry which is preliminary data.</text>
</comment>
<protein>
    <recommendedName>
        <fullName evidence="2">GYF domain-containing protein</fullName>
    </recommendedName>
</protein>
<feature type="compositionally biased region" description="Basic and acidic residues" evidence="1">
    <location>
        <begin position="797"/>
        <end position="811"/>
    </location>
</feature>
<feature type="compositionally biased region" description="Polar residues" evidence="1">
    <location>
        <begin position="156"/>
        <end position="165"/>
    </location>
</feature>
<dbReference type="InterPro" id="IPR035445">
    <property type="entry name" value="GYF-like_dom_sf"/>
</dbReference>
<evidence type="ECO:0000313" key="4">
    <source>
        <dbReference type="Proteomes" id="UP001157974"/>
    </source>
</evidence>
<feature type="region of interest" description="Disordered" evidence="1">
    <location>
        <begin position="291"/>
        <end position="391"/>
    </location>
</feature>
<feature type="region of interest" description="Disordered" evidence="1">
    <location>
        <begin position="1069"/>
        <end position="1102"/>
    </location>
</feature>
<dbReference type="SUPFAM" id="SSF55277">
    <property type="entry name" value="GYF domain"/>
    <property type="match status" value="1"/>
</dbReference>
<dbReference type="Proteomes" id="UP001157974">
    <property type="component" value="Unassembled WGS sequence"/>
</dbReference>
<feature type="region of interest" description="Disordered" evidence="1">
    <location>
        <begin position="197"/>
        <end position="216"/>
    </location>
</feature>
<feature type="region of interest" description="Disordered" evidence="1">
    <location>
        <begin position="89"/>
        <end position="190"/>
    </location>
</feature>
<feature type="compositionally biased region" description="Polar residues" evidence="1">
    <location>
        <begin position="905"/>
        <end position="923"/>
    </location>
</feature>
<dbReference type="PANTHER" id="PTHR14445:SF36">
    <property type="entry name" value="FI03272P-RELATED"/>
    <property type="match status" value="1"/>
</dbReference>
<feature type="compositionally biased region" description="Pro residues" evidence="1">
    <location>
        <begin position="172"/>
        <end position="186"/>
    </location>
</feature>
<feature type="region of interest" description="Disordered" evidence="1">
    <location>
        <begin position="516"/>
        <end position="571"/>
    </location>
</feature>
<evidence type="ECO:0000259" key="2">
    <source>
        <dbReference type="PROSITE" id="PS50829"/>
    </source>
</evidence>
<reference evidence="3 4" key="1">
    <citation type="journal article" date="2023" name="Nat. Commun.">
        <title>Origin of minicircular mitochondrial genomes in red algae.</title>
        <authorList>
            <person name="Lee Y."/>
            <person name="Cho C.H."/>
            <person name="Lee Y.M."/>
            <person name="Park S.I."/>
            <person name="Yang J.H."/>
            <person name="West J.A."/>
            <person name="Bhattacharya D."/>
            <person name="Yoon H.S."/>
        </authorList>
    </citation>
    <scope>NUCLEOTIDE SEQUENCE [LARGE SCALE GENOMIC DNA]</scope>
    <source>
        <strain evidence="3 4">CCMP1338</strain>
        <tissue evidence="3">Whole cell</tissue>
    </source>
</reference>
<dbReference type="AlphaFoldDB" id="A0AAV8UNF2"/>
<feature type="compositionally biased region" description="Basic residues" evidence="1">
    <location>
        <begin position="1092"/>
        <end position="1102"/>
    </location>
</feature>
<keyword evidence="4" id="KW-1185">Reference proteome</keyword>
<organism evidence="3 4">
    <name type="scientific">Rhodosorus marinus</name>
    <dbReference type="NCBI Taxonomy" id="101924"/>
    <lineage>
        <taxon>Eukaryota</taxon>
        <taxon>Rhodophyta</taxon>
        <taxon>Stylonematophyceae</taxon>
        <taxon>Stylonematales</taxon>
        <taxon>Stylonemataceae</taxon>
        <taxon>Rhodosorus</taxon>
    </lineage>
</organism>
<feature type="compositionally biased region" description="Basic and acidic residues" evidence="1">
    <location>
        <begin position="858"/>
        <end position="871"/>
    </location>
</feature>
<accession>A0AAV8UNF2</accession>
<dbReference type="Pfam" id="PF02213">
    <property type="entry name" value="GYF"/>
    <property type="match status" value="1"/>
</dbReference>
<feature type="compositionally biased region" description="Polar residues" evidence="1">
    <location>
        <begin position="669"/>
        <end position="678"/>
    </location>
</feature>
<dbReference type="SMART" id="SM00444">
    <property type="entry name" value="GYF"/>
    <property type="match status" value="1"/>
</dbReference>
<dbReference type="PANTHER" id="PTHR14445">
    <property type="entry name" value="GRB10 INTERACTING GYF PROTEIN"/>
    <property type="match status" value="1"/>
</dbReference>